<proteinExistence type="predicted"/>
<feature type="region of interest" description="Disordered" evidence="1">
    <location>
        <begin position="93"/>
        <end position="152"/>
    </location>
</feature>
<reference evidence="2" key="1">
    <citation type="journal article" date="2014" name="FEMS Microbiol. Ecol.">
        <title>Development of a targeted metagenomic approach to study a genomic region involved in light harvesting in marine Synechococcus.</title>
        <authorList>
            <person name="Humily F."/>
            <person name="Farrant G.K."/>
            <person name="Marie D."/>
            <person name="Perennou M."/>
            <person name="Mazard S."/>
            <person name="Labadie K."/>
            <person name="Aury J.-M."/>
            <person name="Wincker P."/>
            <person name="Nicolas Segui A."/>
            <person name="Scanlan D.J."/>
            <person name="Garczarek L."/>
        </authorList>
    </citation>
    <scope>NUCLEOTIDE SEQUENCE</scope>
</reference>
<name>A0A024CHD2_9SYNE</name>
<accession>A0A024CHD2</accession>
<evidence type="ECO:0000313" key="2">
    <source>
        <dbReference type="EMBL" id="AHZ34033.1"/>
    </source>
</evidence>
<feature type="compositionally biased region" description="Acidic residues" evidence="1">
    <location>
        <begin position="134"/>
        <end position="146"/>
    </location>
</feature>
<dbReference type="AlphaFoldDB" id="A0A024CHD2"/>
<gene>
    <name evidence="2" type="primary">unk2</name>
</gene>
<evidence type="ECO:0000256" key="1">
    <source>
        <dbReference type="SAM" id="MobiDB-lite"/>
    </source>
</evidence>
<sequence>MATPSLRSEFEQQLCVQLLGLGEVVEALVDRVLDLEERLQLVEGQQLEAATGFENAEQAGELLTASELKVRSLRSRLTPSTVIPLKPEAVIEERMDEQLTADQPSEDQSIDGQSMDDQSVEEAMSSSELPIEAAADDEMEYVDDPQIDLLSA</sequence>
<dbReference type="EMBL" id="KF846552">
    <property type="protein sequence ID" value="AHZ34033.1"/>
    <property type="molecule type" value="Genomic_DNA"/>
</dbReference>
<protein>
    <submittedName>
        <fullName evidence="2">Uncharacterized protein</fullName>
    </submittedName>
</protein>
<organism evidence="2">
    <name type="scientific">uncultured Synechococcus sp</name>
    <dbReference type="NCBI Taxonomy" id="154535"/>
    <lineage>
        <taxon>Bacteria</taxon>
        <taxon>Bacillati</taxon>
        <taxon>Cyanobacteriota</taxon>
        <taxon>Cyanophyceae</taxon>
        <taxon>Synechococcales</taxon>
        <taxon>Synechococcaceae</taxon>
        <taxon>Synechococcus</taxon>
        <taxon>environmental samples</taxon>
    </lineage>
</organism>